<proteinExistence type="predicted"/>
<protein>
    <submittedName>
        <fullName evidence="2">Uncharacterized protein</fullName>
    </submittedName>
</protein>
<evidence type="ECO:0000313" key="3">
    <source>
        <dbReference type="Proteomes" id="UP000886595"/>
    </source>
</evidence>
<feature type="compositionally biased region" description="Gly residues" evidence="1">
    <location>
        <begin position="25"/>
        <end position="35"/>
    </location>
</feature>
<feature type="region of interest" description="Disordered" evidence="1">
    <location>
        <begin position="13"/>
        <end position="41"/>
    </location>
</feature>
<reference evidence="2 3" key="1">
    <citation type="submission" date="2020-02" db="EMBL/GenBank/DDBJ databases">
        <authorList>
            <person name="Ma Q."/>
            <person name="Huang Y."/>
            <person name="Song X."/>
            <person name="Pei D."/>
        </authorList>
    </citation>
    <scope>NUCLEOTIDE SEQUENCE [LARGE SCALE GENOMIC DNA]</scope>
    <source>
        <strain evidence="2">Sxm20200214</strain>
        <tissue evidence="2">Leaf</tissue>
    </source>
</reference>
<comment type="caution">
    <text evidence="2">The sequence shown here is derived from an EMBL/GenBank/DDBJ whole genome shotgun (WGS) entry which is preliminary data.</text>
</comment>
<evidence type="ECO:0000256" key="1">
    <source>
        <dbReference type="SAM" id="MobiDB-lite"/>
    </source>
</evidence>
<organism evidence="2 3">
    <name type="scientific">Brassica carinata</name>
    <name type="common">Ethiopian mustard</name>
    <name type="synonym">Abyssinian cabbage</name>
    <dbReference type="NCBI Taxonomy" id="52824"/>
    <lineage>
        <taxon>Eukaryota</taxon>
        <taxon>Viridiplantae</taxon>
        <taxon>Streptophyta</taxon>
        <taxon>Embryophyta</taxon>
        <taxon>Tracheophyta</taxon>
        <taxon>Spermatophyta</taxon>
        <taxon>Magnoliopsida</taxon>
        <taxon>eudicotyledons</taxon>
        <taxon>Gunneridae</taxon>
        <taxon>Pentapetalae</taxon>
        <taxon>rosids</taxon>
        <taxon>malvids</taxon>
        <taxon>Brassicales</taxon>
        <taxon>Brassicaceae</taxon>
        <taxon>Brassiceae</taxon>
        <taxon>Brassica</taxon>
    </lineage>
</organism>
<name>A0A8X7NZ77_BRACI</name>
<evidence type="ECO:0000313" key="2">
    <source>
        <dbReference type="EMBL" id="KAG2241203.1"/>
    </source>
</evidence>
<sequence>MAASFSNAAYERLPLEEDEMQTPVHGGGGGGGGGSMESPPMMEDNCRISNKLCRLIKGYHLIFLVVQLIKGYHSMITSLIGQRDDHRFDHLHHRS</sequence>
<gene>
    <name evidence="2" type="ORF">Bca52824_096813</name>
</gene>
<dbReference type="AlphaFoldDB" id="A0A8X7NZ77"/>
<dbReference type="EMBL" id="JAAMPC010001215">
    <property type="protein sequence ID" value="KAG2241203.1"/>
    <property type="molecule type" value="Genomic_DNA"/>
</dbReference>
<keyword evidence="3" id="KW-1185">Reference proteome</keyword>
<accession>A0A8X7NZ77</accession>
<dbReference type="Proteomes" id="UP000886595">
    <property type="component" value="Unassembled WGS sequence"/>
</dbReference>